<dbReference type="InterPro" id="IPR002347">
    <property type="entry name" value="SDR_fam"/>
</dbReference>
<dbReference type="InterPro" id="IPR036291">
    <property type="entry name" value="NAD(P)-bd_dom_sf"/>
</dbReference>
<gene>
    <name evidence="2" type="ORF">GMST_35260</name>
</gene>
<dbReference type="EMBL" id="BLXX01000012">
    <property type="protein sequence ID" value="GFO61201.1"/>
    <property type="molecule type" value="Genomic_DNA"/>
</dbReference>
<dbReference type="SUPFAM" id="SSF51735">
    <property type="entry name" value="NAD(P)-binding Rossmann-fold domains"/>
    <property type="match status" value="1"/>
</dbReference>
<sequence>MTREFEGQKALVTGGTKGMGRAIALRLAEGGADVMVAAREIPEDFPLPGIAADLSSATGSEAVVRQVREAFGSLDILINNVGGSKSPAGGYLMHTDEEWHKMFELNLFGAVRLDRGFLPDMVSRGKGVIIHISSIQSHKPIYDSTLAYAAAKAALNNYSKALSLEVGRHGVRVNAISPGFIETEAAASYVSQIAESRGITQDAARQEIIDYIGGIPLGRTGRPEEVAELAAFLASDRAAWITGVEYRIDGGTIQTL</sequence>
<dbReference type="PANTHER" id="PTHR42879">
    <property type="entry name" value="3-OXOACYL-(ACYL-CARRIER-PROTEIN) REDUCTASE"/>
    <property type="match status" value="1"/>
</dbReference>
<keyword evidence="3" id="KW-1185">Reference proteome</keyword>
<proteinExistence type="inferred from homology"/>
<dbReference type="PRINTS" id="PR00080">
    <property type="entry name" value="SDRFAMILY"/>
</dbReference>
<dbReference type="NCBIfam" id="NF005095">
    <property type="entry name" value="PRK06523.1"/>
    <property type="match status" value="1"/>
</dbReference>
<accession>A0A6V8MMC8</accession>
<dbReference type="Gene3D" id="3.40.50.720">
    <property type="entry name" value="NAD(P)-binding Rossmann-like Domain"/>
    <property type="match status" value="1"/>
</dbReference>
<dbReference type="PANTHER" id="PTHR42879:SF6">
    <property type="entry name" value="NADPH-DEPENDENT REDUCTASE BACG"/>
    <property type="match status" value="1"/>
</dbReference>
<dbReference type="Proteomes" id="UP000556026">
    <property type="component" value="Unassembled WGS sequence"/>
</dbReference>
<dbReference type="FunFam" id="3.40.50.720:FF:000084">
    <property type="entry name" value="Short-chain dehydrogenase reductase"/>
    <property type="match status" value="1"/>
</dbReference>
<evidence type="ECO:0000313" key="2">
    <source>
        <dbReference type="EMBL" id="GFO61201.1"/>
    </source>
</evidence>
<organism evidence="2 3">
    <name type="scientific">Geomonas silvestris</name>
    <dbReference type="NCBI Taxonomy" id="2740184"/>
    <lineage>
        <taxon>Bacteria</taxon>
        <taxon>Pseudomonadati</taxon>
        <taxon>Thermodesulfobacteriota</taxon>
        <taxon>Desulfuromonadia</taxon>
        <taxon>Geobacterales</taxon>
        <taxon>Geobacteraceae</taxon>
        <taxon>Geomonas</taxon>
    </lineage>
</organism>
<dbReference type="PROSITE" id="PS00061">
    <property type="entry name" value="ADH_SHORT"/>
    <property type="match status" value="1"/>
</dbReference>
<dbReference type="Pfam" id="PF13561">
    <property type="entry name" value="adh_short_C2"/>
    <property type="match status" value="1"/>
</dbReference>
<dbReference type="RefSeq" id="WP_183355994.1">
    <property type="nucleotide sequence ID" value="NZ_BLXX01000012.1"/>
</dbReference>
<dbReference type="InterPro" id="IPR050259">
    <property type="entry name" value="SDR"/>
</dbReference>
<comment type="caution">
    <text evidence="2">The sequence shown here is derived from an EMBL/GenBank/DDBJ whole genome shotgun (WGS) entry which is preliminary data.</text>
</comment>
<name>A0A6V8MMC8_9BACT</name>
<reference evidence="3" key="1">
    <citation type="submission" date="2020-06" db="EMBL/GenBank/DDBJ databases">
        <title>Draft genomic sequence of Geomonas sp. Red330.</title>
        <authorList>
            <person name="Itoh H."/>
            <person name="Zhenxing X."/>
            <person name="Ushijima N."/>
            <person name="Masuda Y."/>
            <person name="Shiratori Y."/>
            <person name="Senoo K."/>
        </authorList>
    </citation>
    <scope>NUCLEOTIDE SEQUENCE [LARGE SCALE GENOMIC DNA]</scope>
    <source>
        <strain evidence="3">Red330</strain>
    </source>
</reference>
<dbReference type="InterPro" id="IPR020904">
    <property type="entry name" value="Sc_DH/Rdtase_CS"/>
</dbReference>
<comment type="similarity">
    <text evidence="1">Belongs to the short-chain dehydrogenases/reductases (SDR) family.</text>
</comment>
<dbReference type="AlphaFoldDB" id="A0A6V8MMC8"/>
<protein>
    <submittedName>
        <fullName evidence="2">Short-chain dehydrogenase</fullName>
    </submittedName>
</protein>
<dbReference type="PRINTS" id="PR00081">
    <property type="entry name" value="GDHRDH"/>
</dbReference>
<dbReference type="GO" id="GO:0032787">
    <property type="term" value="P:monocarboxylic acid metabolic process"/>
    <property type="evidence" value="ECO:0007669"/>
    <property type="project" value="UniProtKB-ARBA"/>
</dbReference>
<evidence type="ECO:0000256" key="1">
    <source>
        <dbReference type="ARBA" id="ARBA00006484"/>
    </source>
</evidence>
<evidence type="ECO:0000313" key="3">
    <source>
        <dbReference type="Proteomes" id="UP000556026"/>
    </source>
</evidence>